<evidence type="ECO:0000313" key="4">
    <source>
        <dbReference type="Proteomes" id="UP000010473"/>
    </source>
</evidence>
<dbReference type="KEGG" id="scs:Sta7437_2090"/>
<protein>
    <recommendedName>
        <fullName evidence="5">Chromosome segregation ATPase</fullName>
    </recommendedName>
</protein>
<feature type="region of interest" description="Disordered" evidence="1">
    <location>
        <begin position="1"/>
        <end position="31"/>
    </location>
</feature>
<sequence length="677" mass="77088">MTLERDNQSLNGAWKQSDLSEKPQQSSALRNFAQNTISPTTSVNSRNREEFESMQIEKSRQFSWWQAWQFWGIVLVLISGGIGFTATSLLLKLPKTQTCSKVFWPVASASVRLYCAQIAAEEQTVDNLLQAIALVRVLPASHPLRAEIDRNVEKWTTDILAIAEEKFQQGELKTAEQIAQKIPSQFKARQLAEDKISQWNAIWQAAEQNYAEVEKQLRDSNWNQAFSWAVKLTDINNQYWATTKYQEAINKINVAQEERSTLDRAYDQFRRGGLDNILAALEKVEAIETSSYAYQDAQDLRADAKNQLLKYIDQSIDQEKWQEILQVTSRIPKSLKLEKQIEDWNLLAGAGSSASLDTVFGLEEGILELQNLKPNSPLYQRGQKLISRWKLEIEAVKHLEEAKNLALGGQIKDYNAAIAEASLVASTNPRYQQAQQQINSWRREIRIIEDQPVLDRANQLAIGSNLSAWKQAIAEASLITSNSPLYSEAQRNIQNWQANIEREEDRPFLDQALTLAGTRNYSEAIRAAERIRPGRALYQQAQEKVALWRQEIQADNYLREAYDLADIGTPEALVKAINLAQQVSSATNAYSQTQQIINGWANQILDLAYTKSSYALEEAIAIAQTIPSGTVAYSEAQSQIKNWQERLRPPVIERELPLREINLDKPRSRKFNQFEDR</sequence>
<evidence type="ECO:0008006" key="5">
    <source>
        <dbReference type="Google" id="ProtNLM"/>
    </source>
</evidence>
<name>K9XU88_STAC7</name>
<dbReference type="Proteomes" id="UP000010473">
    <property type="component" value="Chromosome"/>
</dbReference>
<dbReference type="HOGENOM" id="CLU_019646_0_0_3"/>
<reference evidence="4" key="1">
    <citation type="journal article" date="2013" name="Proc. Natl. Acad. Sci. U.S.A.">
        <title>Improving the coverage of the cyanobacterial phylum using diversity-driven genome sequencing.</title>
        <authorList>
            <person name="Shih P.M."/>
            <person name="Wu D."/>
            <person name="Latifi A."/>
            <person name="Axen S.D."/>
            <person name="Fewer D.P."/>
            <person name="Talla E."/>
            <person name="Calteau A."/>
            <person name="Cai F."/>
            <person name="Tandeau de Marsac N."/>
            <person name="Rippka R."/>
            <person name="Herdman M."/>
            <person name="Sivonen K."/>
            <person name="Coursin T."/>
            <person name="Laurent T."/>
            <person name="Goodwin L."/>
            <person name="Nolan M."/>
            <person name="Davenport K.W."/>
            <person name="Han C.S."/>
            <person name="Rubin E.M."/>
            <person name="Eisen J.A."/>
            <person name="Woyke T."/>
            <person name="Gugger M."/>
            <person name="Kerfeld C.A."/>
        </authorList>
    </citation>
    <scope>NUCLEOTIDE SEQUENCE [LARGE SCALE GENOMIC DNA]</scope>
    <source>
        <strain evidence="4">ATCC 29371 / PCC 7437</strain>
    </source>
</reference>
<keyword evidence="2" id="KW-0812">Transmembrane</keyword>
<feature type="transmembrane region" description="Helical" evidence="2">
    <location>
        <begin position="68"/>
        <end position="91"/>
    </location>
</feature>
<dbReference type="OrthoDB" id="503367at2"/>
<keyword evidence="4" id="KW-1185">Reference proteome</keyword>
<organism evidence="3 4">
    <name type="scientific">Stanieria cyanosphaera (strain ATCC 29371 / PCC 7437)</name>
    <dbReference type="NCBI Taxonomy" id="111780"/>
    <lineage>
        <taxon>Bacteria</taxon>
        <taxon>Bacillati</taxon>
        <taxon>Cyanobacteriota</taxon>
        <taxon>Cyanophyceae</taxon>
        <taxon>Pleurocapsales</taxon>
        <taxon>Dermocarpellaceae</taxon>
        <taxon>Stanieria</taxon>
    </lineage>
</organism>
<dbReference type="PATRIC" id="fig|111780.3.peg.2182"/>
<dbReference type="RefSeq" id="WP_015193309.1">
    <property type="nucleotide sequence ID" value="NC_019748.1"/>
</dbReference>
<dbReference type="EMBL" id="CP003653">
    <property type="protein sequence ID" value="AFZ35641.1"/>
    <property type="molecule type" value="Genomic_DNA"/>
</dbReference>
<keyword evidence="2" id="KW-1133">Transmembrane helix</keyword>
<evidence type="ECO:0000313" key="3">
    <source>
        <dbReference type="EMBL" id="AFZ35641.1"/>
    </source>
</evidence>
<accession>K9XU88</accession>
<dbReference type="STRING" id="111780.Sta7437_2090"/>
<dbReference type="eggNOG" id="COG0457">
    <property type="taxonomic scope" value="Bacteria"/>
</dbReference>
<gene>
    <name evidence="3" type="ordered locus">Sta7437_2090</name>
</gene>
<dbReference type="AlphaFoldDB" id="K9XU88"/>
<feature type="compositionally biased region" description="Polar residues" evidence="1">
    <location>
        <begin position="22"/>
        <end position="31"/>
    </location>
</feature>
<proteinExistence type="predicted"/>
<evidence type="ECO:0000256" key="2">
    <source>
        <dbReference type="SAM" id="Phobius"/>
    </source>
</evidence>
<keyword evidence="2" id="KW-0472">Membrane</keyword>
<evidence type="ECO:0000256" key="1">
    <source>
        <dbReference type="SAM" id="MobiDB-lite"/>
    </source>
</evidence>